<organism evidence="1 2">
    <name type="scientific">Oculimacula yallundae</name>
    <dbReference type="NCBI Taxonomy" id="86028"/>
    <lineage>
        <taxon>Eukaryota</taxon>
        <taxon>Fungi</taxon>
        <taxon>Dikarya</taxon>
        <taxon>Ascomycota</taxon>
        <taxon>Pezizomycotina</taxon>
        <taxon>Leotiomycetes</taxon>
        <taxon>Helotiales</taxon>
        <taxon>Ploettnerulaceae</taxon>
        <taxon>Oculimacula</taxon>
    </lineage>
</organism>
<reference evidence="1 2" key="1">
    <citation type="journal article" date="2024" name="Commun. Biol.">
        <title>Comparative genomic analysis of thermophilic fungi reveals convergent evolutionary adaptations and gene losses.</title>
        <authorList>
            <person name="Steindorff A.S."/>
            <person name="Aguilar-Pontes M.V."/>
            <person name="Robinson A.J."/>
            <person name="Andreopoulos B."/>
            <person name="LaButti K."/>
            <person name="Kuo A."/>
            <person name="Mondo S."/>
            <person name="Riley R."/>
            <person name="Otillar R."/>
            <person name="Haridas S."/>
            <person name="Lipzen A."/>
            <person name="Grimwood J."/>
            <person name="Schmutz J."/>
            <person name="Clum A."/>
            <person name="Reid I.D."/>
            <person name="Moisan M.C."/>
            <person name="Butler G."/>
            <person name="Nguyen T.T.M."/>
            <person name="Dewar K."/>
            <person name="Conant G."/>
            <person name="Drula E."/>
            <person name="Henrissat B."/>
            <person name="Hansel C."/>
            <person name="Singer S."/>
            <person name="Hutchinson M.I."/>
            <person name="de Vries R.P."/>
            <person name="Natvig D.O."/>
            <person name="Powell A.J."/>
            <person name="Tsang A."/>
            <person name="Grigoriev I.V."/>
        </authorList>
    </citation>
    <scope>NUCLEOTIDE SEQUENCE [LARGE SCALE GENOMIC DNA]</scope>
    <source>
        <strain evidence="1 2">CBS 494.80</strain>
    </source>
</reference>
<proteinExistence type="predicted"/>
<name>A0ABR4CM20_9HELO</name>
<keyword evidence="2" id="KW-1185">Reference proteome</keyword>
<accession>A0ABR4CM20</accession>
<comment type="caution">
    <text evidence="1">The sequence shown here is derived from an EMBL/GenBank/DDBJ whole genome shotgun (WGS) entry which is preliminary data.</text>
</comment>
<evidence type="ECO:0000313" key="1">
    <source>
        <dbReference type="EMBL" id="KAL2070476.1"/>
    </source>
</evidence>
<dbReference type="Proteomes" id="UP001595075">
    <property type="component" value="Unassembled WGS sequence"/>
</dbReference>
<sequence length="170" mass="19048">MHSISNKPSKLRLDGEIQLQADQPATQAGVHHYRREETGLVSVNVSIAGSMECIECRAEQDTHAPPHLLQRQRKIARMHEFRSFLTENSFSHEPLCDLLDNIVPIGTCTLCAIDEDRPMLPHYQTLSQCHLLTWLSSYRKCAGMQAYKVIFNPANAAHDAASDDPGPQSQ</sequence>
<evidence type="ECO:0000313" key="2">
    <source>
        <dbReference type="Proteomes" id="UP001595075"/>
    </source>
</evidence>
<dbReference type="EMBL" id="JAZHXI010000006">
    <property type="protein sequence ID" value="KAL2070476.1"/>
    <property type="molecule type" value="Genomic_DNA"/>
</dbReference>
<gene>
    <name evidence="1" type="ORF">VTL71DRAFT_13502</name>
</gene>
<protein>
    <submittedName>
        <fullName evidence="1">Uncharacterized protein</fullName>
    </submittedName>
</protein>